<dbReference type="PANTHER" id="PTHR47495">
    <property type="entry name" value="ALDEHYDE DEHYDROGENASE"/>
    <property type="match status" value="1"/>
</dbReference>
<accession>A0ABQ1KLV4</accession>
<protein>
    <submittedName>
        <fullName evidence="2">Oxidoreductase</fullName>
    </submittedName>
</protein>
<gene>
    <name evidence="2" type="ORF">GCM10011363_16700</name>
</gene>
<dbReference type="InterPro" id="IPR012368">
    <property type="entry name" value="OxRdtase_Mopterin-bd_su_IorB"/>
</dbReference>
<comment type="caution">
    <text evidence="2">The sequence shown here is derived from an EMBL/GenBank/DDBJ whole genome shotgun (WGS) entry which is preliminary data.</text>
</comment>
<dbReference type="SMART" id="SM01008">
    <property type="entry name" value="Ald_Xan_dh_C"/>
    <property type="match status" value="1"/>
</dbReference>
<organism evidence="2 3">
    <name type="scientific">Marivita lacus</name>
    <dbReference type="NCBI Taxonomy" id="1323742"/>
    <lineage>
        <taxon>Bacteria</taxon>
        <taxon>Pseudomonadati</taxon>
        <taxon>Pseudomonadota</taxon>
        <taxon>Alphaproteobacteria</taxon>
        <taxon>Rhodobacterales</taxon>
        <taxon>Roseobacteraceae</taxon>
        <taxon>Marivita</taxon>
    </lineage>
</organism>
<dbReference type="InterPro" id="IPR006311">
    <property type="entry name" value="TAT_signal"/>
</dbReference>
<dbReference type="Gene3D" id="3.90.1170.50">
    <property type="entry name" value="Aldehyde oxidase/xanthine dehydrogenase, a/b hammerhead"/>
    <property type="match status" value="1"/>
</dbReference>
<dbReference type="EMBL" id="BMFC01000003">
    <property type="protein sequence ID" value="GGC00745.1"/>
    <property type="molecule type" value="Genomic_DNA"/>
</dbReference>
<reference evidence="3" key="1">
    <citation type="journal article" date="2019" name="Int. J. Syst. Evol. Microbiol.">
        <title>The Global Catalogue of Microorganisms (GCM) 10K type strain sequencing project: providing services to taxonomists for standard genome sequencing and annotation.</title>
        <authorList>
            <consortium name="The Broad Institute Genomics Platform"/>
            <consortium name="The Broad Institute Genome Sequencing Center for Infectious Disease"/>
            <person name="Wu L."/>
            <person name="Ma J."/>
        </authorList>
    </citation>
    <scope>NUCLEOTIDE SEQUENCE [LARGE SCALE GENOMIC DNA]</scope>
    <source>
        <strain evidence="3">CGMCC 1.12478</strain>
    </source>
</reference>
<dbReference type="InterPro" id="IPR037165">
    <property type="entry name" value="AldOxase/xan_DH_Mopterin-bd_sf"/>
</dbReference>
<dbReference type="InterPro" id="IPR000674">
    <property type="entry name" value="Ald_Oxase/Xan_DH_a/b"/>
</dbReference>
<sequence>MLHYLDAKRPAPQPTRRTFLKLSAGALGGLLIGAVIPQKGLADTASGALATPFVHITPDNRVIVLSKHLDKGQGTATGLATLVAEELDAAADQVEVEFAPSNPELYKNFLFGLQGTGGSTAMANSFDQYRQAGAVVRAMIVAAAASEWGVPTGDITITNGVVSGGGNLATLGELSALAAAQEPPAEVTLKSPEDWVYIGKGFPRVELPMKTRGSVGLFGMDAQPEGGLVAVTARPPRFGATLASVDATAALALDGVEAVLEIPQGVVVVATNTWTAMQGREALVLDWVAGSGETRGTDALLDEFRAALDAPGLPSHPRGDASAKLAQAAQVIEAEYVFPYLAHAPMEPLDMTVLYDGQSATFWGGSQIQTLDHGTAAAVLGLDFPQITINTRWGGGSFGRRATPDGHLAAETAMIGKAWLDAGNAARPIKLVYSREDDIRGGYYRPMAVHRVRAGLDAEGNISGWEHRIVSQSIFTGTSFESFVVQDGVDHSTVEGISDTTYAIPDMHVDVHHPKVGVPTLWWRSVGHTHTAYVMETMMDELAVAAGRDPVEFRLAHLAEDARLAGVLHLAAEKAGPTGPEGTHRGIAVHKSFNSYVAEIADVRIRDDGTVKVEKVTCGVDCGVPINPDNINAQIEGGLGYGLSAILREEITMVDGEVAQWNYPDYTPLRIADMPEVEVHIVRSDAAPTGIGEPGTPPIGPAVANAVFRATGTRVRELPFTRHGLA</sequence>
<proteinExistence type="predicted"/>
<dbReference type="RefSeq" id="WP_188481573.1">
    <property type="nucleotide sequence ID" value="NZ_BMFC01000003.1"/>
</dbReference>
<keyword evidence="3" id="KW-1185">Reference proteome</keyword>
<evidence type="ECO:0000313" key="2">
    <source>
        <dbReference type="EMBL" id="GGC00745.1"/>
    </source>
</evidence>
<dbReference type="Gene3D" id="3.30.365.10">
    <property type="entry name" value="Aldehyde oxidase/xanthine dehydrogenase, molybdopterin binding domain"/>
    <property type="match status" value="4"/>
</dbReference>
<dbReference type="InterPro" id="IPR052516">
    <property type="entry name" value="N-heterocyclic_Hydroxylase"/>
</dbReference>
<feature type="domain" description="Aldehyde oxidase/xanthine dehydrogenase a/b hammerhead" evidence="1">
    <location>
        <begin position="213"/>
        <end position="291"/>
    </location>
</feature>
<dbReference type="InterPro" id="IPR046867">
    <property type="entry name" value="AldOxase/xan_DH_MoCoBD2"/>
</dbReference>
<dbReference type="Proteomes" id="UP000645462">
    <property type="component" value="Unassembled WGS sequence"/>
</dbReference>
<dbReference type="Pfam" id="PF02738">
    <property type="entry name" value="MoCoBD_1"/>
    <property type="match status" value="1"/>
</dbReference>
<dbReference type="PANTHER" id="PTHR47495:SF2">
    <property type="entry name" value="ALDEHYDE DEHYDROGENASE"/>
    <property type="match status" value="1"/>
</dbReference>
<name>A0ABQ1KLV4_9RHOB</name>
<evidence type="ECO:0000313" key="3">
    <source>
        <dbReference type="Proteomes" id="UP000645462"/>
    </source>
</evidence>
<dbReference type="SUPFAM" id="SSF56003">
    <property type="entry name" value="Molybdenum cofactor-binding domain"/>
    <property type="match status" value="2"/>
</dbReference>
<dbReference type="PIRSF" id="PIRSF036389">
    <property type="entry name" value="IOR_B"/>
    <property type="match status" value="1"/>
</dbReference>
<dbReference type="InterPro" id="IPR008274">
    <property type="entry name" value="AldOxase/xan_DH_MoCoBD1"/>
</dbReference>
<evidence type="ECO:0000259" key="1">
    <source>
        <dbReference type="SMART" id="SM01008"/>
    </source>
</evidence>
<dbReference type="Pfam" id="PF20256">
    <property type="entry name" value="MoCoBD_2"/>
    <property type="match status" value="2"/>
</dbReference>
<dbReference type="PROSITE" id="PS51318">
    <property type="entry name" value="TAT"/>
    <property type="match status" value="1"/>
</dbReference>